<dbReference type="RefSeq" id="WP_010012603.1">
    <property type="nucleotide sequence ID" value="NZ_AEOS01000061.1"/>
</dbReference>
<sequence length="430" mass="49627">MLGKRVERRNLLIIGAILLVIFLYLSRFGFDPTTDDAYFKAQAAQFSIGDYLHWRYTRWTGRLLPEFVLYYIFHLPVGFFHLLNLGFGWLLAYSLLRITQQKITWPQMCLLPILLGYVNFVVLHDGFLWLTGAVNYLWAAALGAYALIPFADSYFKGELIKRGWHYLIAAALFSLINEQFIVCAFGISLTYWVLTLYHRQRIQVIPLLNSVFFAAGLLFMYLAPGNRLRIVAETKHWFPNFYDLTLWGHFRVGVSWLFTALNQNFLWLLLLIAVLATTLLGTRRLRFGFYTGYLLFIAGYLVQPGIFNNFNLINTTTMTTSISHFIFCLIPYLFWSGFLLLLLSNIMLVAAQPIFLALCCAAALLSSMIMWFSPTIYGSGNRVFAAMAILLIVVVLSLIKKLFQRYPQYQTQIYQLLLVLPVINYLSHLF</sequence>
<evidence type="ECO:0000313" key="1">
    <source>
        <dbReference type="EMBL" id="ATO44705.1"/>
    </source>
</evidence>
<keyword evidence="2" id="KW-1185">Reference proteome</keyword>
<proteinExistence type="predicted"/>
<dbReference type="OrthoDB" id="2284195at2"/>
<organism evidence="1 2">
    <name type="scientific">Loigolactobacillus coryniformis subsp. torquens DSM 20004 = KCTC 3535</name>
    <dbReference type="NCBI Taxonomy" id="1423822"/>
    <lineage>
        <taxon>Bacteria</taxon>
        <taxon>Bacillati</taxon>
        <taxon>Bacillota</taxon>
        <taxon>Bacilli</taxon>
        <taxon>Lactobacillales</taxon>
        <taxon>Lactobacillaceae</taxon>
        <taxon>Loigolactobacillus</taxon>
    </lineage>
</organism>
<dbReference type="KEGG" id="lcy:LC20004_12660"/>
<accession>A0A2D1KRD7</accession>
<reference evidence="1 2" key="1">
    <citation type="submission" date="2016-10" db="EMBL/GenBank/DDBJ databases">
        <title>The whole genome sequencing and assembly of L. cotyniformis subsp. torquens DSM 20004 strain.</title>
        <authorList>
            <person name="Park M.-K."/>
            <person name="Lee Y.-J."/>
            <person name="Yi H."/>
            <person name="Bahn Y.-S."/>
            <person name="Kim J.F."/>
            <person name="Lee D.-W."/>
        </authorList>
    </citation>
    <scope>NUCLEOTIDE SEQUENCE [LARGE SCALE GENOMIC DNA]</scope>
    <source>
        <strain evidence="1 2">DSM 20004</strain>
    </source>
</reference>
<gene>
    <name evidence="1" type="ORF">LC20004_12660</name>
</gene>
<dbReference type="EMBL" id="CP017697">
    <property type="protein sequence ID" value="ATO44705.1"/>
    <property type="molecule type" value="Genomic_DNA"/>
</dbReference>
<dbReference type="AlphaFoldDB" id="A0A2D1KRD7"/>
<dbReference type="Proteomes" id="UP000223559">
    <property type="component" value="Chromosome"/>
</dbReference>
<protein>
    <submittedName>
        <fullName evidence="1">Uncharacterized protein</fullName>
    </submittedName>
</protein>
<name>A0A2D1KRD7_9LACO</name>
<dbReference type="Pfam" id="PF19528">
    <property type="entry name" value="DUF6056"/>
    <property type="match status" value="1"/>
</dbReference>
<dbReference type="InterPro" id="IPR045691">
    <property type="entry name" value="DUF6056"/>
</dbReference>
<evidence type="ECO:0000313" key="2">
    <source>
        <dbReference type="Proteomes" id="UP000223559"/>
    </source>
</evidence>